<reference evidence="2" key="1">
    <citation type="submission" date="2018-02" db="EMBL/GenBank/DDBJ databases">
        <authorList>
            <person name="Hausmann B."/>
        </authorList>
    </citation>
    <scope>NUCLEOTIDE SEQUENCE [LARGE SCALE GENOMIC DNA]</scope>
    <source>
        <strain evidence="2">Peat soil MAG SbA5</strain>
    </source>
</reference>
<gene>
    <name evidence="1" type="ORF">SBA5_100062</name>
</gene>
<dbReference type="EMBL" id="OKRB01000002">
    <property type="protein sequence ID" value="SPE17464.1"/>
    <property type="molecule type" value="Genomic_DNA"/>
</dbReference>
<evidence type="ECO:0000313" key="1">
    <source>
        <dbReference type="EMBL" id="SPE17464.1"/>
    </source>
</evidence>
<proteinExistence type="predicted"/>
<name>A0A2N9L355_9BACT</name>
<dbReference type="AlphaFoldDB" id="A0A2N9L355"/>
<protein>
    <submittedName>
        <fullName evidence="1">Uncharacterized protein</fullName>
    </submittedName>
</protein>
<sequence>MERGDKGAKTERNWAPWERARSVLGGLGLADVREKARMRRAALGVVFACLVETELAVDRKANFCGVAVFLPVVFPPANGTQNHRCRSVQGFISAAWATILGCDSLHLY</sequence>
<organism evidence="1 2">
    <name type="scientific">Candidatus Sulfuritelmatomonas gaucii</name>
    <dbReference type="NCBI Taxonomy" id="2043161"/>
    <lineage>
        <taxon>Bacteria</taxon>
        <taxon>Pseudomonadati</taxon>
        <taxon>Acidobacteriota</taxon>
        <taxon>Terriglobia</taxon>
        <taxon>Terriglobales</taxon>
        <taxon>Acidobacteriaceae</taxon>
        <taxon>Candidatus Sulfuritelmatomonas</taxon>
    </lineage>
</organism>
<accession>A0A2N9L355</accession>
<dbReference type="Proteomes" id="UP000239735">
    <property type="component" value="Unassembled WGS sequence"/>
</dbReference>
<evidence type="ECO:0000313" key="2">
    <source>
        <dbReference type="Proteomes" id="UP000239735"/>
    </source>
</evidence>